<dbReference type="SMART" id="SM00304">
    <property type="entry name" value="HAMP"/>
    <property type="match status" value="1"/>
</dbReference>
<keyword evidence="9" id="KW-1185">Reference proteome</keyword>
<feature type="domain" description="HAMP" evidence="7">
    <location>
        <begin position="303"/>
        <end position="355"/>
    </location>
</feature>
<comment type="caution">
    <text evidence="8">The sequence shown here is derived from an EMBL/GenBank/DDBJ whole genome shotgun (WGS) entry which is preliminary data.</text>
</comment>
<keyword evidence="5" id="KW-0175">Coiled coil</keyword>
<dbReference type="EC" id="2.7.13.3" evidence="8"/>
<dbReference type="PANTHER" id="PTHR34220">
    <property type="entry name" value="SENSOR HISTIDINE KINASE YPDA"/>
    <property type="match status" value="1"/>
</dbReference>
<name>A0A4U8Q9D9_9FIRM</name>
<dbReference type="GO" id="GO:0016020">
    <property type="term" value="C:membrane"/>
    <property type="evidence" value="ECO:0007669"/>
    <property type="project" value="UniProtKB-SubCell"/>
</dbReference>
<dbReference type="Pfam" id="PF02518">
    <property type="entry name" value="HATPase_c"/>
    <property type="match status" value="1"/>
</dbReference>
<dbReference type="CDD" id="cd06225">
    <property type="entry name" value="HAMP"/>
    <property type="match status" value="1"/>
</dbReference>
<evidence type="ECO:0000256" key="6">
    <source>
        <dbReference type="SAM" id="Phobius"/>
    </source>
</evidence>
<evidence type="ECO:0000256" key="4">
    <source>
        <dbReference type="ARBA" id="ARBA00022777"/>
    </source>
</evidence>
<dbReference type="RefSeq" id="WP_027295891.1">
    <property type="nucleotide sequence ID" value="NZ_QGQD01000036.1"/>
</dbReference>
<dbReference type="Proteomes" id="UP000306509">
    <property type="component" value="Unassembled WGS sequence"/>
</dbReference>
<evidence type="ECO:0000256" key="2">
    <source>
        <dbReference type="ARBA" id="ARBA00022553"/>
    </source>
</evidence>
<dbReference type="InterPro" id="IPR003594">
    <property type="entry name" value="HATPase_dom"/>
</dbReference>
<keyword evidence="4 8" id="KW-0418">Kinase</keyword>
<accession>A0A4U8Q9D9</accession>
<evidence type="ECO:0000259" key="7">
    <source>
        <dbReference type="PROSITE" id="PS50885"/>
    </source>
</evidence>
<keyword evidence="2" id="KW-0597">Phosphoprotein</keyword>
<evidence type="ECO:0000256" key="5">
    <source>
        <dbReference type="SAM" id="Coils"/>
    </source>
</evidence>
<reference evidence="8 9" key="1">
    <citation type="journal article" date="2019" name="Anaerobe">
        <title>Detection of Robinsoniella peoriensis in multiple bone samples of a trauma patient.</title>
        <authorList>
            <person name="Schrottner P."/>
            <person name="Hartwich K."/>
            <person name="Bunk B."/>
            <person name="Schober I."/>
            <person name="Helbig S."/>
            <person name="Rudolph W.W."/>
            <person name="Gunzer F."/>
        </authorList>
    </citation>
    <scope>NUCLEOTIDE SEQUENCE [LARGE SCALE GENOMIC DNA]</scope>
    <source>
        <strain evidence="8 9">DSM 106044</strain>
    </source>
</reference>
<sequence length="575" mass="66832">MGRFRNLSIRNRITISFLCLVIIPFLLLFIIFYRTISNYAYKMSIENQTNNLYSMQEQLDDICSGYQNLSMSVYYNGYENEDNVFARERVHKVLDNLINTNSGLLTAIWEGPDQTYVTGKKFIEQEAVCEKYHEKVSAGNGRFVWLPMENVHPYSGRGREILIAGRVLYNEDKEEAGVLWFYMSGALMKNIFKRTDFLSGSRNFLMLTDGTLVWSPEEDPNMVGEIAQIYKKSIKKNNHTTEKIAGEKSLLVFRTSYDTKYVVLSVMPQSTILQEFQGIASVFWGSLCVILLFMVLIFRILKKQIFLPVNNLTYGVDQFARGDLNIQLDSHETGEMKKLTDHFNTMVQEVKHLMEDVKEEEKEKNEFKMQALMMQMSPHFIYNSLNTIKWIAVINKQENIRQMIESLIQIFMNMSKRTDENNTIRDEMELLQNYANIQKARFLNFDLMIRADEDTMDLQIKRFLLQPIVENAIIHGLNQSEKIGMICIRVYQDKYLHVEITDNGVGFEVGQLKEKRDPDTRHTRIGLENVQQMLKLEYGEPFGMTIESVIGKGTKVSYLLPVEKQGGFRNESNDC</sequence>
<dbReference type="Gene3D" id="3.30.565.10">
    <property type="entry name" value="Histidine kinase-like ATPase, C-terminal domain"/>
    <property type="match status" value="1"/>
</dbReference>
<dbReference type="Pfam" id="PF06580">
    <property type="entry name" value="His_kinase"/>
    <property type="match status" value="1"/>
</dbReference>
<feature type="transmembrane region" description="Helical" evidence="6">
    <location>
        <begin position="282"/>
        <end position="301"/>
    </location>
</feature>
<evidence type="ECO:0000313" key="8">
    <source>
        <dbReference type="EMBL" id="TLD01615.1"/>
    </source>
</evidence>
<keyword evidence="6" id="KW-0472">Membrane</keyword>
<protein>
    <submittedName>
        <fullName evidence="8">Sensor histidine kinase YehU</fullName>
        <ecNumber evidence="8">2.7.13.3</ecNumber>
    </submittedName>
</protein>
<evidence type="ECO:0000313" key="9">
    <source>
        <dbReference type="Proteomes" id="UP000306509"/>
    </source>
</evidence>
<dbReference type="Gene3D" id="6.10.340.10">
    <property type="match status" value="1"/>
</dbReference>
<dbReference type="CDD" id="cd18774">
    <property type="entry name" value="PDC2_HK_sensor"/>
    <property type="match status" value="1"/>
</dbReference>
<feature type="transmembrane region" description="Helical" evidence="6">
    <location>
        <begin position="12"/>
        <end position="33"/>
    </location>
</feature>
<gene>
    <name evidence="8" type="primary">yehU_13</name>
    <name evidence="8" type="ORF">DSM106044_01596</name>
</gene>
<keyword evidence="6" id="KW-0812">Transmembrane</keyword>
<dbReference type="AlphaFoldDB" id="A0A4U8Q9D9"/>
<dbReference type="Pfam" id="PF00672">
    <property type="entry name" value="HAMP"/>
    <property type="match status" value="1"/>
</dbReference>
<dbReference type="PANTHER" id="PTHR34220:SF7">
    <property type="entry name" value="SENSOR HISTIDINE KINASE YPDA"/>
    <property type="match status" value="1"/>
</dbReference>
<dbReference type="SUPFAM" id="SSF55874">
    <property type="entry name" value="ATPase domain of HSP90 chaperone/DNA topoisomerase II/histidine kinase"/>
    <property type="match status" value="1"/>
</dbReference>
<dbReference type="InterPro" id="IPR036890">
    <property type="entry name" value="HATPase_C_sf"/>
</dbReference>
<feature type="coiled-coil region" evidence="5">
    <location>
        <begin position="343"/>
        <end position="370"/>
    </location>
</feature>
<proteinExistence type="predicted"/>
<dbReference type="PROSITE" id="PS50885">
    <property type="entry name" value="HAMP"/>
    <property type="match status" value="1"/>
</dbReference>
<evidence type="ECO:0000256" key="3">
    <source>
        <dbReference type="ARBA" id="ARBA00022679"/>
    </source>
</evidence>
<dbReference type="EMBL" id="QGQD01000036">
    <property type="protein sequence ID" value="TLD01615.1"/>
    <property type="molecule type" value="Genomic_DNA"/>
</dbReference>
<dbReference type="InterPro" id="IPR050640">
    <property type="entry name" value="Bact_2-comp_sensor_kinase"/>
</dbReference>
<organism evidence="8 9">
    <name type="scientific">Robinsoniella peoriensis</name>
    <dbReference type="NCBI Taxonomy" id="180332"/>
    <lineage>
        <taxon>Bacteria</taxon>
        <taxon>Bacillati</taxon>
        <taxon>Bacillota</taxon>
        <taxon>Clostridia</taxon>
        <taxon>Lachnospirales</taxon>
        <taxon>Lachnospiraceae</taxon>
        <taxon>Robinsoniella</taxon>
    </lineage>
</organism>
<dbReference type="InterPro" id="IPR003660">
    <property type="entry name" value="HAMP_dom"/>
</dbReference>
<dbReference type="SUPFAM" id="SSF158472">
    <property type="entry name" value="HAMP domain-like"/>
    <property type="match status" value="1"/>
</dbReference>
<dbReference type="STRING" id="180332.GCA_000797495_04693"/>
<keyword evidence="6" id="KW-1133">Transmembrane helix</keyword>
<dbReference type="GO" id="GO:0000155">
    <property type="term" value="F:phosphorelay sensor kinase activity"/>
    <property type="evidence" value="ECO:0007669"/>
    <property type="project" value="InterPro"/>
</dbReference>
<dbReference type="InterPro" id="IPR010559">
    <property type="entry name" value="Sig_transdc_His_kin_internal"/>
</dbReference>
<comment type="subcellular location">
    <subcellularLocation>
        <location evidence="1">Membrane</location>
    </subcellularLocation>
</comment>
<evidence type="ECO:0000256" key="1">
    <source>
        <dbReference type="ARBA" id="ARBA00004370"/>
    </source>
</evidence>
<keyword evidence="3 8" id="KW-0808">Transferase</keyword>